<proteinExistence type="predicted"/>
<keyword evidence="9" id="KW-1185">Reference proteome</keyword>
<feature type="transmembrane region" description="Helical" evidence="7">
    <location>
        <begin position="167"/>
        <end position="188"/>
    </location>
</feature>
<dbReference type="AlphaFoldDB" id="A0A2K9P4H8"/>
<dbReference type="GeneID" id="98063363"/>
<accession>A0A2K9P4H8</accession>
<feature type="transmembrane region" description="Helical" evidence="7">
    <location>
        <begin position="21"/>
        <end position="38"/>
    </location>
</feature>
<feature type="transmembrane region" description="Helical" evidence="7">
    <location>
        <begin position="135"/>
        <end position="155"/>
    </location>
</feature>
<feature type="transmembrane region" description="Helical" evidence="7">
    <location>
        <begin position="58"/>
        <end position="84"/>
    </location>
</feature>
<evidence type="ECO:0000313" key="8">
    <source>
        <dbReference type="EMBL" id="AUO20130.1"/>
    </source>
</evidence>
<feature type="transmembrane region" description="Helical" evidence="7">
    <location>
        <begin position="96"/>
        <end position="115"/>
    </location>
</feature>
<dbReference type="KEGG" id="mpec:B9O19_01986"/>
<dbReference type="InterPro" id="IPR048279">
    <property type="entry name" value="MdtK-like"/>
</dbReference>
<evidence type="ECO:0000256" key="4">
    <source>
        <dbReference type="ARBA" id="ARBA00022692"/>
    </source>
</evidence>
<keyword evidence="3" id="KW-1003">Cell membrane</keyword>
<keyword evidence="5 7" id="KW-1133">Transmembrane helix</keyword>
<feature type="transmembrane region" description="Helical" evidence="7">
    <location>
        <begin position="366"/>
        <end position="383"/>
    </location>
</feature>
<feature type="transmembrane region" description="Helical" evidence="7">
    <location>
        <begin position="291"/>
        <end position="308"/>
    </location>
</feature>
<evidence type="ECO:0000256" key="5">
    <source>
        <dbReference type="ARBA" id="ARBA00022989"/>
    </source>
</evidence>
<feature type="transmembrane region" description="Helical" evidence="7">
    <location>
        <begin position="395"/>
        <end position="414"/>
    </location>
</feature>
<evidence type="ECO:0000256" key="2">
    <source>
        <dbReference type="ARBA" id="ARBA00022448"/>
    </source>
</evidence>
<evidence type="ECO:0000256" key="3">
    <source>
        <dbReference type="ARBA" id="ARBA00022475"/>
    </source>
</evidence>
<dbReference type="PIRSF" id="PIRSF006603">
    <property type="entry name" value="DinF"/>
    <property type="match status" value="1"/>
</dbReference>
<dbReference type="RefSeq" id="WP_102366268.1">
    <property type="nucleotide sequence ID" value="NZ_CP020991.1"/>
</dbReference>
<dbReference type="GO" id="GO:0042910">
    <property type="term" value="F:xenobiotic transmembrane transporter activity"/>
    <property type="evidence" value="ECO:0007669"/>
    <property type="project" value="InterPro"/>
</dbReference>
<comment type="subcellular location">
    <subcellularLocation>
        <location evidence="1">Cell membrane</location>
        <topology evidence="1">Multi-pass membrane protein</topology>
    </subcellularLocation>
</comment>
<dbReference type="Pfam" id="PF01554">
    <property type="entry name" value="MatE"/>
    <property type="match status" value="2"/>
</dbReference>
<dbReference type="InterPro" id="IPR002528">
    <property type="entry name" value="MATE_fam"/>
</dbReference>
<feature type="transmembrane region" description="Helical" evidence="7">
    <location>
        <begin position="194"/>
        <end position="217"/>
    </location>
</feature>
<keyword evidence="6 7" id="KW-0472">Membrane</keyword>
<feature type="transmembrane region" description="Helical" evidence="7">
    <location>
        <begin position="320"/>
        <end position="346"/>
    </location>
</feature>
<feature type="transmembrane region" description="Helical" evidence="7">
    <location>
        <begin position="238"/>
        <end position="261"/>
    </location>
</feature>
<dbReference type="OrthoDB" id="9776324at2"/>
<keyword evidence="2" id="KW-0813">Transport</keyword>
<dbReference type="PANTHER" id="PTHR43549">
    <property type="entry name" value="MULTIDRUG RESISTANCE PROTEIN YPNP-RELATED"/>
    <property type="match status" value="1"/>
</dbReference>
<evidence type="ECO:0000256" key="6">
    <source>
        <dbReference type="ARBA" id="ARBA00023136"/>
    </source>
</evidence>
<feature type="transmembrane region" description="Helical" evidence="7">
    <location>
        <begin position="426"/>
        <end position="452"/>
    </location>
</feature>
<dbReference type="CDD" id="cd13138">
    <property type="entry name" value="MATE_yoeA_like"/>
    <property type="match status" value="1"/>
</dbReference>
<evidence type="ECO:0000256" key="7">
    <source>
        <dbReference type="SAM" id="Phobius"/>
    </source>
</evidence>
<name>A0A2K9P4H8_9FIRM</name>
<keyword evidence="4 7" id="KW-0812">Transmembrane</keyword>
<sequence>MANALTNDMTVGSPIKHIIKFTIPLLIGNIFQVLYNMVDTIIVGRTISVEALAAVGAAGAITFLIVGFALGFTNGLSIIVAQRFGANDMDGVRRSVGTGLILAAMASVVLTAVSMLSARSLLQFMHTPDNIINDLYNYIIVIYAGIVFQVFYNYISCVIRALGDSRTPLYFLLISSIINIILDLVFILNFHMGVAGAGLATIIAQAISGLLCLLYVGKKFPELHLKKSDFKWDSKFSLRHLGLAVPMAFQMSVTAIGVMIVQAVLNSFGSTVIAGYTAANKIEQLVSQPQISFGVTMATFVGQNYGAMREKRIREGVNKCALLVLGFTVIIVALVLIFSRQIAGIFIDSGTSGDLRESVTLYTQNYFYVAGVFYFALGLLFVYRNSLQGMGNSGIVLCGSAVELIARIVLSLVLANTLTGMFGEFYGYLGVCASGPIAWLSACTLFMISYFIKVKKLPEVFEKQRQFKEYDKSAAIE</sequence>
<protein>
    <submittedName>
        <fullName evidence="8">MATE family efflux transporter</fullName>
    </submittedName>
</protein>
<gene>
    <name evidence="8" type="ORF">B9O19_01986</name>
</gene>
<dbReference type="GO" id="GO:0005886">
    <property type="term" value="C:plasma membrane"/>
    <property type="evidence" value="ECO:0007669"/>
    <property type="project" value="UniProtKB-SubCell"/>
</dbReference>
<evidence type="ECO:0000313" key="9">
    <source>
        <dbReference type="Proteomes" id="UP000235589"/>
    </source>
</evidence>
<dbReference type="Proteomes" id="UP000235589">
    <property type="component" value="Chromosome"/>
</dbReference>
<dbReference type="GO" id="GO:0015297">
    <property type="term" value="F:antiporter activity"/>
    <property type="evidence" value="ECO:0007669"/>
    <property type="project" value="InterPro"/>
</dbReference>
<dbReference type="EMBL" id="CP020991">
    <property type="protein sequence ID" value="AUO20130.1"/>
    <property type="molecule type" value="Genomic_DNA"/>
</dbReference>
<reference evidence="8 9" key="1">
    <citation type="submission" date="2017-04" db="EMBL/GenBank/DDBJ databases">
        <title>Monoglobus pectinilyticus 14 draft genome.</title>
        <authorList>
            <person name="Kim C."/>
            <person name="Rosendale D.I."/>
            <person name="Kelly W.J."/>
            <person name="Tannock G.W."/>
            <person name="Patchett M.L."/>
            <person name="Jordens J.Z."/>
        </authorList>
    </citation>
    <scope>NUCLEOTIDE SEQUENCE [LARGE SCALE GENOMIC DNA]</scope>
    <source>
        <strain evidence="8 9">14</strain>
    </source>
</reference>
<dbReference type="PANTHER" id="PTHR43549:SF3">
    <property type="entry name" value="MULTIDRUG RESISTANCE PROTEIN YPNP-RELATED"/>
    <property type="match status" value="1"/>
</dbReference>
<evidence type="ECO:0000256" key="1">
    <source>
        <dbReference type="ARBA" id="ARBA00004651"/>
    </source>
</evidence>
<organism evidence="8 9">
    <name type="scientific">Monoglobus pectinilyticus</name>
    <dbReference type="NCBI Taxonomy" id="1981510"/>
    <lineage>
        <taxon>Bacteria</taxon>
        <taxon>Bacillati</taxon>
        <taxon>Bacillota</taxon>
        <taxon>Clostridia</taxon>
        <taxon>Monoglobales</taxon>
        <taxon>Monoglobaceae</taxon>
        <taxon>Monoglobus</taxon>
    </lineage>
</organism>
<dbReference type="InterPro" id="IPR052031">
    <property type="entry name" value="Membrane_Transporter-Flippase"/>
</dbReference>
<dbReference type="NCBIfam" id="TIGR00797">
    <property type="entry name" value="matE"/>
    <property type="match status" value="1"/>
</dbReference>